<keyword evidence="6 8" id="KW-1133">Transmembrane helix</keyword>
<dbReference type="PANTHER" id="PTHR33908:SF11">
    <property type="entry name" value="MEMBRANE PROTEIN"/>
    <property type="match status" value="1"/>
</dbReference>
<keyword evidence="7 8" id="KW-0472">Membrane</keyword>
<reference evidence="10 11" key="1">
    <citation type="journal article" date="2016" name="Nat. Commun.">
        <title>Thousands of microbial genomes shed light on interconnected biogeochemical processes in an aquifer system.</title>
        <authorList>
            <person name="Anantharaman K."/>
            <person name="Brown C.T."/>
            <person name="Hug L.A."/>
            <person name="Sharon I."/>
            <person name="Castelle C.J."/>
            <person name="Probst A.J."/>
            <person name="Thomas B.C."/>
            <person name="Singh A."/>
            <person name="Wilkins M.J."/>
            <person name="Karaoz U."/>
            <person name="Brodie E.L."/>
            <person name="Williams K.H."/>
            <person name="Hubbard S.S."/>
            <person name="Banfield J.F."/>
        </authorList>
    </citation>
    <scope>NUCLEOTIDE SEQUENCE [LARGE SCALE GENOMIC DNA]</scope>
</reference>
<feature type="transmembrane region" description="Helical" evidence="8">
    <location>
        <begin position="283"/>
        <end position="305"/>
    </location>
</feature>
<feature type="transmembrane region" description="Helical" evidence="8">
    <location>
        <begin position="183"/>
        <end position="213"/>
    </location>
</feature>
<sequence length="489" mass="56859">MKPEALIQSNYSRVKTWLTKSFKDPYFVGVVLLLIIGTFLRFYQFPNFVTFLGDQGRDAIIVKRILTFEHFPAIGAPTSYGQVYLGPFYYYFIAPWLLLFNFNPLGLAFGVATISIFFILLSYFIAKHLYDRQTALIFTFLITFSVPLILLSRFSWNPNLAPVFSLITFYFMIKAIRTPEKKYFVLAGIFTALLVQLHYLGLLLLPVFLYMFIHKKIKASLKNVNLLWFYLSFLIVNLPLVIFDLRHDFLNIKNFIKLITLPTGSENNVIGNIFSAFMSLNKFSLNVLWLPLLILLSLIVAYFILRRVVQKDQYFIYLVIIIFGLGLYSGQIFFHYLGFLYPLYYLCISSLLSPMINKSYGKLLISLLLISYVIINAMNYDFLYKPGFDRIKSAKKISKLIKDNVTVDNYRLTALPEKYAATPVSYFLELYGRRPIELDSIDQGDEMFVLCEKKCKPVGDPLYDIALFRPSKIVNEWQVDNVKIYKLIR</sequence>
<feature type="transmembrane region" description="Helical" evidence="8">
    <location>
        <begin position="105"/>
        <end position="126"/>
    </location>
</feature>
<dbReference type="GO" id="GO:0005886">
    <property type="term" value="C:plasma membrane"/>
    <property type="evidence" value="ECO:0007669"/>
    <property type="project" value="UniProtKB-SubCell"/>
</dbReference>
<dbReference type="GO" id="GO:0009103">
    <property type="term" value="P:lipopolysaccharide biosynthetic process"/>
    <property type="evidence" value="ECO:0007669"/>
    <property type="project" value="UniProtKB-ARBA"/>
</dbReference>
<evidence type="ECO:0000313" key="10">
    <source>
        <dbReference type="EMBL" id="OGK56910.1"/>
    </source>
</evidence>
<dbReference type="Pfam" id="PF13231">
    <property type="entry name" value="PMT_2"/>
    <property type="match status" value="1"/>
</dbReference>
<dbReference type="Proteomes" id="UP000176376">
    <property type="component" value="Unassembled WGS sequence"/>
</dbReference>
<evidence type="ECO:0000313" key="11">
    <source>
        <dbReference type="Proteomes" id="UP000176376"/>
    </source>
</evidence>
<evidence type="ECO:0000256" key="6">
    <source>
        <dbReference type="ARBA" id="ARBA00022989"/>
    </source>
</evidence>
<feature type="transmembrane region" description="Helical" evidence="8">
    <location>
        <begin position="363"/>
        <end position="383"/>
    </location>
</feature>
<dbReference type="InterPro" id="IPR050297">
    <property type="entry name" value="LipidA_mod_glycosyltrf_83"/>
</dbReference>
<feature type="transmembrane region" description="Helical" evidence="8">
    <location>
        <begin position="314"/>
        <end position="333"/>
    </location>
</feature>
<dbReference type="InterPro" id="IPR038731">
    <property type="entry name" value="RgtA/B/C-like"/>
</dbReference>
<accession>A0A1F7JMS3</accession>
<proteinExistence type="predicted"/>
<evidence type="ECO:0000256" key="2">
    <source>
        <dbReference type="ARBA" id="ARBA00022475"/>
    </source>
</evidence>
<evidence type="ECO:0000256" key="7">
    <source>
        <dbReference type="ARBA" id="ARBA00023136"/>
    </source>
</evidence>
<comment type="subcellular location">
    <subcellularLocation>
        <location evidence="1">Cell membrane</location>
        <topology evidence="1">Multi-pass membrane protein</topology>
    </subcellularLocation>
</comment>
<comment type="caution">
    <text evidence="10">The sequence shown here is derived from an EMBL/GenBank/DDBJ whole genome shotgun (WGS) entry which is preliminary data.</text>
</comment>
<evidence type="ECO:0000256" key="4">
    <source>
        <dbReference type="ARBA" id="ARBA00022679"/>
    </source>
</evidence>
<feature type="transmembrane region" description="Helical" evidence="8">
    <location>
        <begin position="225"/>
        <end position="243"/>
    </location>
</feature>
<feature type="transmembrane region" description="Helical" evidence="8">
    <location>
        <begin position="25"/>
        <end position="43"/>
    </location>
</feature>
<dbReference type="GO" id="GO:0016763">
    <property type="term" value="F:pentosyltransferase activity"/>
    <property type="evidence" value="ECO:0007669"/>
    <property type="project" value="TreeGrafter"/>
</dbReference>
<protein>
    <recommendedName>
        <fullName evidence="9">Glycosyltransferase RgtA/B/C/D-like domain-containing protein</fullName>
    </recommendedName>
</protein>
<name>A0A1F7JMS3_9BACT</name>
<keyword evidence="5 8" id="KW-0812">Transmembrane</keyword>
<dbReference type="STRING" id="1802074.A3J15_00735"/>
<feature type="transmembrane region" description="Helical" evidence="8">
    <location>
        <begin position="135"/>
        <end position="154"/>
    </location>
</feature>
<evidence type="ECO:0000259" key="9">
    <source>
        <dbReference type="Pfam" id="PF13231"/>
    </source>
</evidence>
<dbReference type="EMBL" id="MGAY01000019">
    <property type="protein sequence ID" value="OGK56910.1"/>
    <property type="molecule type" value="Genomic_DNA"/>
</dbReference>
<feature type="transmembrane region" description="Helical" evidence="8">
    <location>
        <begin position="160"/>
        <end position="176"/>
    </location>
</feature>
<evidence type="ECO:0000256" key="5">
    <source>
        <dbReference type="ARBA" id="ARBA00022692"/>
    </source>
</evidence>
<dbReference type="AlphaFoldDB" id="A0A1F7JMS3"/>
<keyword evidence="4" id="KW-0808">Transferase</keyword>
<feature type="domain" description="Glycosyltransferase RgtA/B/C/D-like" evidence="9">
    <location>
        <begin position="87"/>
        <end position="242"/>
    </location>
</feature>
<organism evidence="10 11">
    <name type="scientific">Candidatus Roizmanbacteria bacterium RIFCSPLOWO2_02_FULL_38_10</name>
    <dbReference type="NCBI Taxonomy" id="1802074"/>
    <lineage>
        <taxon>Bacteria</taxon>
        <taxon>Candidatus Roizmaniibacteriota</taxon>
    </lineage>
</organism>
<keyword evidence="2" id="KW-1003">Cell membrane</keyword>
<dbReference type="PANTHER" id="PTHR33908">
    <property type="entry name" value="MANNOSYLTRANSFERASE YKCB-RELATED"/>
    <property type="match status" value="1"/>
</dbReference>
<keyword evidence="3" id="KW-0328">Glycosyltransferase</keyword>
<evidence type="ECO:0000256" key="8">
    <source>
        <dbReference type="SAM" id="Phobius"/>
    </source>
</evidence>
<evidence type="ECO:0000256" key="3">
    <source>
        <dbReference type="ARBA" id="ARBA00022676"/>
    </source>
</evidence>
<gene>
    <name evidence="10" type="ORF">A3J15_00735</name>
</gene>
<evidence type="ECO:0000256" key="1">
    <source>
        <dbReference type="ARBA" id="ARBA00004651"/>
    </source>
</evidence>